<evidence type="ECO:0000256" key="2">
    <source>
        <dbReference type="ARBA" id="ARBA00022475"/>
    </source>
</evidence>
<dbReference type="InParanoid" id="M5E2I4"/>
<dbReference type="PANTHER" id="PTHR33931">
    <property type="entry name" value="HOLIN-LIKE PROTEIN CIDA-RELATED"/>
    <property type="match status" value="1"/>
</dbReference>
<dbReference type="GO" id="GO:0005886">
    <property type="term" value="C:plasma membrane"/>
    <property type="evidence" value="ECO:0007669"/>
    <property type="project" value="UniProtKB-SubCell"/>
</dbReference>
<feature type="transmembrane region" description="Helical" evidence="6">
    <location>
        <begin position="7"/>
        <end position="24"/>
    </location>
</feature>
<keyword evidence="4 6" id="KW-1133">Transmembrane helix</keyword>
<dbReference type="EMBL" id="CAUI01000023">
    <property type="protein sequence ID" value="CCU80736.1"/>
    <property type="molecule type" value="Genomic_DNA"/>
</dbReference>
<dbReference type="Proteomes" id="UP000012063">
    <property type="component" value="Unassembled WGS sequence"/>
</dbReference>
<evidence type="ECO:0000313" key="8">
    <source>
        <dbReference type="Proteomes" id="UP000012063"/>
    </source>
</evidence>
<evidence type="ECO:0000256" key="6">
    <source>
        <dbReference type="SAM" id="Phobius"/>
    </source>
</evidence>
<evidence type="ECO:0000256" key="3">
    <source>
        <dbReference type="ARBA" id="ARBA00022692"/>
    </source>
</evidence>
<keyword evidence="8" id="KW-1185">Reference proteome</keyword>
<keyword evidence="5 6" id="KW-0472">Membrane</keyword>
<gene>
    <name evidence="7" type="ORF">HSACCH_02271</name>
</gene>
<evidence type="ECO:0000256" key="5">
    <source>
        <dbReference type="ARBA" id="ARBA00023136"/>
    </source>
</evidence>
<comment type="subcellular location">
    <subcellularLocation>
        <location evidence="1">Cell membrane</location>
        <topology evidence="1">Multi-pass membrane protein</topology>
    </subcellularLocation>
</comment>
<dbReference type="FunCoup" id="M5E2I4">
    <property type="interactions" value="112"/>
</dbReference>
<sequence length="115" mass="13070">MKIFRQFVIVVLIAFSGEIINHFFKTPIPGNVLAMILLLVLLTTGLIKIKMIDRVAEFMLNHLALFFIPPGVSLIQNLDQLKEDWFAILTIVVTSTIIIMAVTGLTIQFIMRREN</sequence>
<evidence type="ECO:0000256" key="1">
    <source>
        <dbReference type="ARBA" id="ARBA00004651"/>
    </source>
</evidence>
<dbReference type="RefSeq" id="WP_005489997.1">
    <property type="nucleotide sequence ID" value="NZ_CAUI01000023.1"/>
</dbReference>
<feature type="transmembrane region" description="Helical" evidence="6">
    <location>
        <begin position="59"/>
        <end position="79"/>
    </location>
</feature>
<dbReference type="InterPro" id="IPR005538">
    <property type="entry name" value="LrgA/CidA"/>
</dbReference>
<comment type="caution">
    <text evidence="7">The sequence shown here is derived from an EMBL/GenBank/DDBJ whole genome shotgun (WGS) entry which is preliminary data.</text>
</comment>
<feature type="transmembrane region" description="Helical" evidence="6">
    <location>
        <begin position="30"/>
        <end position="47"/>
    </location>
</feature>
<dbReference type="Pfam" id="PF03788">
    <property type="entry name" value="LrgA"/>
    <property type="match status" value="1"/>
</dbReference>
<dbReference type="OrthoDB" id="3176438at2"/>
<keyword evidence="3 6" id="KW-0812">Transmembrane</keyword>
<name>M5E2I4_9FIRM</name>
<dbReference type="STRING" id="1293054.HSACCH_02271"/>
<proteinExistence type="predicted"/>
<keyword evidence="2" id="KW-1003">Cell membrane</keyword>
<dbReference type="AlphaFoldDB" id="M5E2I4"/>
<dbReference type="PANTHER" id="PTHR33931:SF2">
    <property type="entry name" value="HOLIN-LIKE PROTEIN CIDA"/>
    <property type="match status" value="1"/>
</dbReference>
<evidence type="ECO:0000256" key="4">
    <source>
        <dbReference type="ARBA" id="ARBA00022989"/>
    </source>
</evidence>
<dbReference type="eggNOG" id="COG1380">
    <property type="taxonomic scope" value="Bacteria"/>
</dbReference>
<accession>M5E2I4</accession>
<organism evidence="7 8">
    <name type="scientific">Halanaerobium saccharolyticum subsp. saccharolyticum DSM 6643</name>
    <dbReference type="NCBI Taxonomy" id="1293054"/>
    <lineage>
        <taxon>Bacteria</taxon>
        <taxon>Bacillati</taxon>
        <taxon>Bacillota</taxon>
        <taxon>Clostridia</taxon>
        <taxon>Halanaerobiales</taxon>
        <taxon>Halanaerobiaceae</taxon>
        <taxon>Halanaerobium</taxon>
    </lineage>
</organism>
<evidence type="ECO:0000313" key="7">
    <source>
        <dbReference type="EMBL" id="CCU80736.1"/>
    </source>
</evidence>
<reference evidence="8" key="1">
    <citation type="journal article" date="2013" name="Genome Announc.">
        <title>Genome Sequence of Halanaerobium saccharolyticum subsp. saccharolyticum Strain DSM 6643T, a Halophilic Hydrogen-Producing Bacterium.</title>
        <authorList>
            <person name="Kivisto A."/>
            <person name="Larjo A."/>
            <person name="Ciranna A."/>
            <person name="Santala V."/>
            <person name="Roos C."/>
            <person name="Karp M."/>
        </authorList>
    </citation>
    <scope>NUCLEOTIDE SEQUENCE [LARGE SCALE GENOMIC DNA]</scope>
    <source>
        <strain evidence="8">DSM 6643</strain>
    </source>
</reference>
<feature type="transmembrane region" description="Helical" evidence="6">
    <location>
        <begin position="85"/>
        <end position="110"/>
    </location>
</feature>
<protein>
    <submittedName>
        <fullName evidence="7">Antiholin-like protein LrgA</fullName>
    </submittedName>
</protein>